<evidence type="ECO:0000256" key="4">
    <source>
        <dbReference type="SAM" id="Phobius"/>
    </source>
</evidence>
<keyword evidence="1" id="KW-0479">Metal-binding</keyword>
<accession>A0A2S2NTJ8</accession>
<dbReference type="InterPro" id="IPR007588">
    <property type="entry name" value="Znf_FLYWCH"/>
</dbReference>
<keyword evidence="4" id="KW-1133">Transmembrane helix</keyword>
<feature type="domain" description="FLYWCH-type" evidence="5">
    <location>
        <begin position="5"/>
        <end position="66"/>
    </location>
</feature>
<keyword evidence="4" id="KW-0472">Membrane</keyword>
<evidence type="ECO:0000313" key="6">
    <source>
        <dbReference type="EMBL" id="MBY20533.1"/>
    </source>
</evidence>
<dbReference type="EMBL" id="GGMR01007914">
    <property type="protein sequence ID" value="MBY20533.1"/>
    <property type="molecule type" value="Transcribed_RNA"/>
</dbReference>
<reference evidence="6" key="1">
    <citation type="submission" date="2018-04" db="EMBL/GenBank/DDBJ databases">
        <title>Transcriptome of Schizaphis graminum biotype I.</title>
        <authorList>
            <person name="Scully E.D."/>
            <person name="Geib S.M."/>
            <person name="Palmer N.A."/>
            <person name="Koch K."/>
            <person name="Bradshaw J."/>
            <person name="Heng-Moss T."/>
            <person name="Sarath G."/>
        </authorList>
    </citation>
    <scope>NUCLEOTIDE SEQUENCE</scope>
</reference>
<evidence type="ECO:0000256" key="2">
    <source>
        <dbReference type="ARBA" id="ARBA00022771"/>
    </source>
</evidence>
<proteinExistence type="predicted"/>
<dbReference type="GO" id="GO:0008270">
    <property type="term" value="F:zinc ion binding"/>
    <property type="evidence" value="ECO:0007669"/>
    <property type="project" value="UniProtKB-KW"/>
</dbReference>
<protein>
    <submittedName>
        <fullName evidence="6">FLYWCH-type zinc finger-containing protein 1</fullName>
    </submittedName>
</protein>
<evidence type="ECO:0000256" key="1">
    <source>
        <dbReference type="ARBA" id="ARBA00022723"/>
    </source>
</evidence>
<evidence type="ECO:0000259" key="5">
    <source>
        <dbReference type="Pfam" id="PF04500"/>
    </source>
</evidence>
<gene>
    <name evidence="6" type="primary">FLYWCH1</name>
    <name evidence="6" type="ORF">g.96925</name>
</gene>
<evidence type="ECO:0000256" key="3">
    <source>
        <dbReference type="ARBA" id="ARBA00022833"/>
    </source>
</evidence>
<sequence length="180" mass="20941">MPLHFIKSEKGKDVLVHDGFLYRFESKKDKKTIWKCVENLKKKCKARIHTEENSILSDVTKISHVHFPDIAKIEAKRAMANLKELAKKTELSTQSIVATVASELNTGQMPGIPLMKKTILRVRERENAAPGITAINIWSCYTRRIKKHQMVSHFYYLILSIMSRITAIDFYYFLRKKICR</sequence>
<organism evidence="6">
    <name type="scientific">Schizaphis graminum</name>
    <name type="common">Green bug aphid</name>
    <dbReference type="NCBI Taxonomy" id="13262"/>
    <lineage>
        <taxon>Eukaryota</taxon>
        <taxon>Metazoa</taxon>
        <taxon>Ecdysozoa</taxon>
        <taxon>Arthropoda</taxon>
        <taxon>Hexapoda</taxon>
        <taxon>Insecta</taxon>
        <taxon>Pterygota</taxon>
        <taxon>Neoptera</taxon>
        <taxon>Paraneoptera</taxon>
        <taxon>Hemiptera</taxon>
        <taxon>Sternorrhyncha</taxon>
        <taxon>Aphidomorpha</taxon>
        <taxon>Aphidoidea</taxon>
        <taxon>Aphididae</taxon>
        <taxon>Aphidini</taxon>
        <taxon>Schizaphis</taxon>
    </lineage>
</organism>
<dbReference type="Pfam" id="PF04500">
    <property type="entry name" value="FLYWCH"/>
    <property type="match status" value="1"/>
</dbReference>
<keyword evidence="3" id="KW-0862">Zinc</keyword>
<dbReference type="Gene3D" id="2.20.25.240">
    <property type="match status" value="1"/>
</dbReference>
<feature type="transmembrane region" description="Helical" evidence="4">
    <location>
        <begin position="154"/>
        <end position="174"/>
    </location>
</feature>
<keyword evidence="4" id="KW-0812">Transmembrane</keyword>
<dbReference type="AlphaFoldDB" id="A0A2S2NTJ8"/>
<keyword evidence="2" id="KW-0863">Zinc-finger</keyword>
<name>A0A2S2NTJ8_SCHGA</name>